<proteinExistence type="predicted"/>
<keyword evidence="4" id="KW-1185">Reference proteome</keyword>
<accession>H5Y429</accession>
<dbReference type="PANTHER" id="PTHR33542:SF3">
    <property type="entry name" value="SIROHYDROCHLORIN FERROCHELATASE, CHLOROPLASTIC"/>
    <property type="match status" value="1"/>
</dbReference>
<evidence type="ECO:0000256" key="2">
    <source>
        <dbReference type="ARBA" id="ARBA00023239"/>
    </source>
</evidence>
<dbReference type="GO" id="GO:0046872">
    <property type="term" value="F:metal ion binding"/>
    <property type="evidence" value="ECO:0007669"/>
    <property type="project" value="UniProtKB-KW"/>
</dbReference>
<dbReference type="CDD" id="cd03416">
    <property type="entry name" value="CbiX_SirB_N"/>
    <property type="match status" value="1"/>
</dbReference>
<dbReference type="PANTHER" id="PTHR33542">
    <property type="entry name" value="SIROHYDROCHLORIN FERROCHELATASE, CHLOROPLASTIC"/>
    <property type="match status" value="1"/>
</dbReference>
<name>H5Y429_9FIRM</name>
<dbReference type="HOGENOM" id="CLU_065901_2_0_9"/>
<dbReference type="SUPFAM" id="SSF53800">
    <property type="entry name" value="Chelatase"/>
    <property type="match status" value="1"/>
</dbReference>
<sequence>MKSTEIIILGHGSRREEANQGLLVVAEKVSKLMGQPVTPAYMAHDKPSLPEAVEAKIKNGASHIVIMPLFLFRGMHVTVDIHEELREIREQHPEVEIIFTRELGADDGIASLASLRIKEALGE</sequence>
<dbReference type="STRING" id="768710.DesyoDRAFT_2644"/>
<dbReference type="InterPro" id="IPR002762">
    <property type="entry name" value="CbiX-like"/>
</dbReference>
<dbReference type="Proteomes" id="UP000005104">
    <property type="component" value="Chromosome"/>
</dbReference>
<dbReference type="GO" id="GO:0016829">
    <property type="term" value="F:lyase activity"/>
    <property type="evidence" value="ECO:0007669"/>
    <property type="project" value="UniProtKB-KW"/>
</dbReference>
<dbReference type="Pfam" id="PF01903">
    <property type="entry name" value="CbiX"/>
    <property type="match status" value="1"/>
</dbReference>
<dbReference type="eggNOG" id="COG2138">
    <property type="taxonomic scope" value="Bacteria"/>
</dbReference>
<reference evidence="3 4" key="1">
    <citation type="submission" date="2011-11" db="EMBL/GenBank/DDBJ databases">
        <title>The Noncontiguous Finished genome of Desulfosporosinus youngiae DSM 17734.</title>
        <authorList>
            <consortium name="US DOE Joint Genome Institute (JGI-PGF)"/>
            <person name="Lucas S."/>
            <person name="Han J."/>
            <person name="Lapidus A."/>
            <person name="Cheng J.-F."/>
            <person name="Goodwin L."/>
            <person name="Pitluck S."/>
            <person name="Peters L."/>
            <person name="Ovchinnikova G."/>
            <person name="Lu M."/>
            <person name="Land M.L."/>
            <person name="Hauser L."/>
            <person name="Pester M."/>
            <person name="Spring S."/>
            <person name="Ollivier B."/>
            <person name="Rattei T."/>
            <person name="Klenk H.-P."/>
            <person name="Wagner M."/>
            <person name="Loy A."/>
            <person name="Woyke T.J."/>
        </authorList>
    </citation>
    <scope>NUCLEOTIDE SEQUENCE [LARGE SCALE GENOMIC DNA]</scope>
    <source>
        <strain evidence="3 4">DSM 17734</strain>
    </source>
</reference>
<dbReference type="Gene3D" id="3.40.50.1400">
    <property type="match status" value="1"/>
</dbReference>
<keyword evidence="1" id="KW-0479">Metal-binding</keyword>
<dbReference type="OrthoDB" id="9797895at2"/>
<dbReference type="AlphaFoldDB" id="H5Y429"/>
<evidence type="ECO:0000256" key="1">
    <source>
        <dbReference type="ARBA" id="ARBA00022723"/>
    </source>
</evidence>
<dbReference type="RefSeq" id="WP_007783645.1">
    <property type="nucleotide sequence ID" value="NZ_CM001441.1"/>
</dbReference>
<dbReference type="InterPro" id="IPR050963">
    <property type="entry name" value="Sirohydro_Cobaltochel/CbiX"/>
</dbReference>
<gene>
    <name evidence="3" type="ORF">DesyoDRAFT_2644</name>
</gene>
<organism evidence="3 4">
    <name type="scientific">Desulfosporosinus youngiae DSM 17734</name>
    <dbReference type="NCBI Taxonomy" id="768710"/>
    <lineage>
        <taxon>Bacteria</taxon>
        <taxon>Bacillati</taxon>
        <taxon>Bacillota</taxon>
        <taxon>Clostridia</taxon>
        <taxon>Eubacteriales</taxon>
        <taxon>Desulfitobacteriaceae</taxon>
        <taxon>Desulfosporosinus</taxon>
    </lineage>
</organism>
<evidence type="ECO:0008006" key="5">
    <source>
        <dbReference type="Google" id="ProtNLM"/>
    </source>
</evidence>
<dbReference type="EMBL" id="CM001441">
    <property type="protein sequence ID" value="EHQ89710.1"/>
    <property type="molecule type" value="Genomic_DNA"/>
</dbReference>
<keyword evidence="2" id="KW-0456">Lyase</keyword>
<evidence type="ECO:0000313" key="3">
    <source>
        <dbReference type="EMBL" id="EHQ89710.1"/>
    </source>
</evidence>
<protein>
    <recommendedName>
        <fullName evidence="5">Cobalamin biosynthesis protein CbiX</fullName>
    </recommendedName>
</protein>
<evidence type="ECO:0000313" key="4">
    <source>
        <dbReference type="Proteomes" id="UP000005104"/>
    </source>
</evidence>